<evidence type="ECO:0000256" key="1">
    <source>
        <dbReference type="SAM" id="MobiDB-lite"/>
    </source>
</evidence>
<feature type="region of interest" description="Disordered" evidence="1">
    <location>
        <begin position="273"/>
        <end position="355"/>
    </location>
</feature>
<gene>
    <name evidence="2" type="ORF">BTUL_0221g00120</name>
</gene>
<feature type="compositionally biased region" description="Basic and acidic residues" evidence="1">
    <location>
        <begin position="10"/>
        <end position="25"/>
    </location>
</feature>
<feature type="region of interest" description="Disordered" evidence="1">
    <location>
        <begin position="64"/>
        <end position="156"/>
    </location>
</feature>
<dbReference type="EMBL" id="PQXH01000221">
    <property type="protein sequence ID" value="TGO08195.1"/>
    <property type="molecule type" value="Genomic_DNA"/>
</dbReference>
<feature type="compositionally biased region" description="Polar residues" evidence="1">
    <location>
        <begin position="191"/>
        <end position="205"/>
    </location>
</feature>
<feature type="region of interest" description="Disordered" evidence="1">
    <location>
        <begin position="377"/>
        <end position="399"/>
    </location>
</feature>
<evidence type="ECO:0000313" key="2">
    <source>
        <dbReference type="EMBL" id="TGO08195.1"/>
    </source>
</evidence>
<feature type="region of interest" description="Disordered" evidence="1">
    <location>
        <begin position="1"/>
        <end position="45"/>
    </location>
</feature>
<feature type="compositionally biased region" description="Low complexity" evidence="1">
    <location>
        <begin position="79"/>
        <end position="90"/>
    </location>
</feature>
<dbReference type="OrthoDB" id="3556289at2759"/>
<name>A0A4Z1E7Y1_9HELO</name>
<accession>A0A4Z1E7Y1</accession>
<feature type="region of interest" description="Disordered" evidence="1">
    <location>
        <begin position="183"/>
        <end position="212"/>
    </location>
</feature>
<keyword evidence="3" id="KW-1185">Reference proteome</keyword>
<protein>
    <submittedName>
        <fullName evidence="2">Uncharacterized protein</fullName>
    </submittedName>
</protein>
<dbReference type="Proteomes" id="UP000297777">
    <property type="component" value="Unassembled WGS sequence"/>
</dbReference>
<organism evidence="2 3">
    <name type="scientific">Botrytis tulipae</name>
    <dbReference type="NCBI Taxonomy" id="87230"/>
    <lineage>
        <taxon>Eukaryota</taxon>
        <taxon>Fungi</taxon>
        <taxon>Dikarya</taxon>
        <taxon>Ascomycota</taxon>
        <taxon>Pezizomycotina</taxon>
        <taxon>Leotiomycetes</taxon>
        <taxon>Helotiales</taxon>
        <taxon>Sclerotiniaceae</taxon>
        <taxon>Botrytis</taxon>
    </lineage>
</organism>
<sequence length="583" mass="65442">MFSRKRKATDKKDTEPNSSTNKREQCSAIRSNGERCSGDGKYDGLNGKICRACCEKARRLATVGNIASSSKCQERSSRRSSPSVNPQSSPAQKHSHRGTKTGTGPHHLEASSNKGKRPASKSPSSGRLTPVYQPTSPDLRGFDTSEGPDSLQSLQIPAYGQGSFPVEYESYVPPQLPQLSQPPYHPVSPDVTGTYSPGFQTSGYGQQADLAESELYRPPQSPYYPQSPKFRGLKIPETELAPSAYASQVVEQPFTQSLDAQQSHYLNREYDEGDLYSADTPPREIQQTPSLTSAPRRRPLVEDSRDSAPPRRIRQWEKEYSSKKQGGSRSHHSTATAGGEGSSGFNRMPNVSGIQSQMRSTSIEDPNIFATTDVRGSYDQMPSTRHAPLDPGSSSSVRTLPRQLRSLEDDEWQSDKQQWTLNKDEMQEQYLDQYPASNPVFERPEELRAHLLFAQSLGHGERCTFRERKGKNICPRQAVAEKRYFFCREKTHNDVNNTGWYRGSKIPNLRQGECNQLMVAHGNQQSRACGRTTTSKYCRQERHCEKYKCVPQPEIPLLEKRFNAKKTTLDQTPASTFFWSCVH</sequence>
<comment type="caution">
    <text evidence="2">The sequence shown here is derived from an EMBL/GenBank/DDBJ whole genome shotgun (WGS) entry which is preliminary data.</text>
</comment>
<reference evidence="2 3" key="1">
    <citation type="submission" date="2017-12" db="EMBL/GenBank/DDBJ databases">
        <title>Comparative genomics of Botrytis spp.</title>
        <authorList>
            <person name="Valero-Jimenez C.A."/>
            <person name="Tapia P."/>
            <person name="Veloso J."/>
            <person name="Silva-Moreno E."/>
            <person name="Staats M."/>
            <person name="Valdes J.H."/>
            <person name="Van Kan J.A.L."/>
        </authorList>
    </citation>
    <scope>NUCLEOTIDE SEQUENCE [LARGE SCALE GENOMIC DNA]</scope>
    <source>
        <strain evidence="2 3">Bt9001</strain>
    </source>
</reference>
<feature type="compositionally biased region" description="Basic and acidic residues" evidence="1">
    <location>
        <begin position="32"/>
        <end position="42"/>
    </location>
</feature>
<evidence type="ECO:0000313" key="3">
    <source>
        <dbReference type="Proteomes" id="UP000297777"/>
    </source>
</evidence>
<feature type="compositionally biased region" description="Basic and acidic residues" evidence="1">
    <location>
        <begin position="299"/>
        <end position="322"/>
    </location>
</feature>
<dbReference type="AlphaFoldDB" id="A0A4Z1E7Y1"/>
<proteinExistence type="predicted"/>
<feature type="compositionally biased region" description="Polar residues" evidence="1">
    <location>
        <begin position="121"/>
        <end position="136"/>
    </location>
</feature>